<gene>
    <name evidence="3" type="ORF">BSO21_18810</name>
</gene>
<keyword evidence="1" id="KW-0238">DNA-binding</keyword>
<organism evidence="3 4">
    <name type="scientific">Paenibacillus odorifer</name>
    <dbReference type="NCBI Taxonomy" id="189426"/>
    <lineage>
        <taxon>Bacteria</taxon>
        <taxon>Bacillati</taxon>
        <taxon>Bacillota</taxon>
        <taxon>Bacilli</taxon>
        <taxon>Bacillales</taxon>
        <taxon>Paenibacillaceae</taxon>
        <taxon>Paenibacillus</taxon>
    </lineage>
</organism>
<evidence type="ECO:0000313" key="3">
    <source>
        <dbReference type="EMBL" id="OMD29924.1"/>
    </source>
</evidence>
<keyword evidence="4" id="KW-1185">Reference proteome</keyword>
<dbReference type="PANTHER" id="PTHR46797">
    <property type="entry name" value="HTH-TYPE TRANSCRIPTIONAL REGULATOR"/>
    <property type="match status" value="1"/>
</dbReference>
<dbReference type="CDD" id="cd00093">
    <property type="entry name" value="HTH_XRE"/>
    <property type="match status" value="1"/>
</dbReference>
<dbReference type="PANTHER" id="PTHR46797:SF1">
    <property type="entry name" value="METHYLPHOSPHONATE SYNTHASE"/>
    <property type="match status" value="1"/>
</dbReference>
<proteinExistence type="predicted"/>
<protein>
    <recommendedName>
        <fullName evidence="2">HTH cro/C1-type domain-containing protein</fullName>
    </recommendedName>
</protein>
<feature type="domain" description="HTH cro/C1-type" evidence="2">
    <location>
        <begin position="7"/>
        <end position="61"/>
    </location>
</feature>
<dbReference type="InterPro" id="IPR001387">
    <property type="entry name" value="Cro/C1-type_HTH"/>
</dbReference>
<evidence type="ECO:0000256" key="1">
    <source>
        <dbReference type="ARBA" id="ARBA00023125"/>
    </source>
</evidence>
<dbReference type="Pfam" id="PF01381">
    <property type="entry name" value="HTH_3"/>
    <property type="match status" value="1"/>
</dbReference>
<reference evidence="3 4" key="1">
    <citation type="submission" date="2016-11" db="EMBL/GenBank/DDBJ databases">
        <title>Paenibacillus species isolates.</title>
        <authorList>
            <person name="Beno S.M."/>
        </authorList>
    </citation>
    <scope>NUCLEOTIDE SEQUENCE [LARGE SCALE GENOMIC DNA]</scope>
    <source>
        <strain evidence="3 4">FSL H7-0433</strain>
    </source>
</reference>
<dbReference type="RefSeq" id="WP_076219403.1">
    <property type="nucleotide sequence ID" value="NZ_MPVP01000126.1"/>
</dbReference>
<dbReference type="Gene3D" id="1.10.260.40">
    <property type="entry name" value="lambda repressor-like DNA-binding domains"/>
    <property type="match status" value="1"/>
</dbReference>
<evidence type="ECO:0000259" key="2">
    <source>
        <dbReference type="PROSITE" id="PS50943"/>
    </source>
</evidence>
<name>A0ABX3GKH7_9BACL</name>
<comment type="caution">
    <text evidence="3">The sequence shown here is derived from an EMBL/GenBank/DDBJ whole genome shotgun (WGS) entry which is preliminary data.</text>
</comment>
<dbReference type="PROSITE" id="PS50943">
    <property type="entry name" value="HTH_CROC1"/>
    <property type="match status" value="1"/>
</dbReference>
<sequence>MSIGQNIKTYRKKAKLTQKDLAEKANMSRSYLTDLEADRYNPSVDTLKSIAEALNIQSHVLMGETSEVSATPEWASSKDKRDFKTLLEEDAPVMFDGVPISEEDREKIKRVMEAMFWDAKKKNKETYGRKKKKNDE</sequence>
<dbReference type="SUPFAM" id="SSF47413">
    <property type="entry name" value="lambda repressor-like DNA-binding domains"/>
    <property type="match status" value="1"/>
</dbReference>
<evidence type="ECO:0000313" key="4">
    <source>
        <dbReference type="Proteomes" id="UP000187158"/>
    </source>
</evidence>
<dbReference type="InterPro" id="IPR010982">
    <property type="entry name" value="Lambda_DNA-bd_dom_sf"/>
</dbReference>
<dbReference type="Proteomes" id="UP000187158">
    <property type="component" value="Unassembled WGS sequence"/>
</dbReference>
<dbReference type="EMBL" id="MPVP01000126">
    <property type="protein sequence ID" value="OMD29924.1"/>
    <property type="molecule type" value="Genomic_DNA"/>
</dbReference>
<accession>A0ABX3GKH7</accession>
<dbReference type="InterPro" id="IPR050807">
    <property type="entry name" value="TransReg_Diox_bact_type"/>
</dbReference>
<dbReference type="SMART" id="SM00530">
    <property type="entry name" value="HTH_XRE"/>
    <property type="match status" value="1"/>
</dbReference>